<keyword evidence="8 9" id="KW-0539">Nucleus</keyword>
<reference evidence="14" key="1">
    <citation type="submission" date="2023-07" db="EMBL/GenBank/DDBJ databases">
        <title>A chromosome-level genome assembly of Lolium multiflorum.</title>
        <authorList>
            <person name="Chen Y."/>
            <person name="Copetti D."/>
            <person name="Kolliker R."/>
            <person name="Studer B."/>
        </authorList>
    </citation>
    <scope>NUCLEOTIDE SEQUENCE</scope>
    <source>
        <strain evidence="14">02402/16</strain>
        <tissue evidence="14">Leaf</tissue>
    </source>
</reference>
<dbReference type="Proteomes" id="UP001231189">
    <property type="component" value="Unassembled WGS sequence"/>
</dbReference>
<dbReference type="EMBL" id="JAUUTY010000006">
    <property type="protein sequence ID" value="KAK1615997.1"/>
    <property type="molecule type" value="Genomic_DNA"/>
</dbReference>
<protein>
    <submittedName>
        <fullName evidence="14">Uncharacterized protein</fullName>
    </submittedName>
</protein>
<dbReference type="PANTHER" id="PTHR45654">
    <property type="entry name" value="HOMEOBOX-LEUCINE ZIPPER PROTEIN MERISTEM L1"/>
    <property type="match status" value="1"/>
</dbReference>
<evidence type="ECO:0000256" key="3">
    <source>
        <dbReference type="ARBA" id="ARBA00023015"/>
    </source>
</evidence>
<name>A0AAD8R7U6_LOLMU</name>
<evidence type="ECO:0000256" key="10">
    <source>
        <dbReference type="RuleBase" id="RU000682"/>
    </source>
</evidence>
<dbReference type="CDD" id="cd00086">
    <property type="entry name" value="homeodomain"/>
    <property type="match status" value="1"/>
</dbReference>
<keyword evidence="7" id="KW-0804">Transcription</keyword>
<evidence type="ECO:0000256" key="2">
    <source>
        <dbReference type="ARBA" id="ARBA00006789"/>
    </source>
</evidence>
<dbReference type="InterPro" id="IPR002913">
    <property type="entry name" value="START_lipid-bd_dom"/>
</dbReference>
<evidence type="ECO:0000256" key="5">
    <source>
        <dbReference type="ARBA" id="ARBA00023125"/>
    </source>
</evidence>
<dbReference type="InterPro" id="IPR000047">
    <property type="entry name" value="HTH_motif"/>
</dbReference>
<dbReference type="PROSITE" id="PS50848">
    <property type="entry name" value="START"/>
    <property type="match status" value="1"/>
</dbReference>
<proteinExistence type="inferred from homology"/>
<accession>A0AAD8R7U6</accession>
<dbReference type="AlphaFoldDB" id="A0AAD8R7U6"/>
<evidence type="ECO:0000256" key="4">
    <source>
        <dbReference type="ARBA" id="ARBA00023054"/>
    </source>
</evidence>
<dbReference type="GO" id="GO:0000981">
    <property type="term" value="F:DNA-binding transcription factor activity, RNA polymerase II-specific"/>
    <property type="evidence" value="ECO:0007669"/>
    <property type="project" value="InterPro"/>
</dbReference>
<evidence type="ECO:0000313" key="15">
    <source>
        <dbReference type="Proteomes" id="UP001231189"/>
    </source>
</evidence>
<feature type="region of interest" description="Disordered" evidence="11">
    <location>
        <begin position="60"/>
        <end position="87"/>
    </location>
</feature>
<evidence type="ECO:0000256" key="9">
    <source>
        <dbReference type="PROSITE-ProRule" id="PRU00108"/>
    </source>
</evidence>
<dbReference type="InterPro" id="IPR009057">
    <property type="entry name" value="Homeodomain-like_sf"/>
</dbReference>
<comment type="similarity">
    <text evidence="2">Belongs to the HD-ZIP homeobox family. Class IV subfamily.</text>
</comment>
<dbReference type="InterPro" id="IPR057993">
    <property type="entry name" value="HD-Zip_IV_C"/>
</dbReference>
<keyword evidence="6 9" id="KW-0371">Homeobox</keyword>
<dbReference type="Pfam" id="PF01852">
    <property type="entry name" value="START"/>
    <property type="match status" value="1"/>
</dbReference>
<organism evidence="14 15">
    <name type="scientific">Lolium multiflorum</name>
    <name type="common">Italian ryegrass</name>
    <name type="synonym">Lolium perenne subsp. multiflorum</name>
    <dbReference type="NCBI Taxonomy" id="4521"/>
    <lineage>
        <taxon>Eukaryota</taxon>
        <taxon>Viridiplantae</taxon>
        <taxon>Streptophyta</taxon>
        <taxon>Embryophyta</taxon>
        <taxon>Tracheophyta</taxon>
        <taxon>Spermatophyta</taxon>
        <taxon>Magnoliopsida</taxon>
        <taxon>Liliopsida</taxon>
        <taxon>Poales</taxon>
        <taxon>Poaceae</taxon>
        <taxon>BOP clade</taxon>
        <taxon>Pooideae</taxon>
        <taxon>Poodae</taxon>
        <taxon>Poeae</taxon>
        <taxon>Poeae Chloroplast Group 2 (Poeae type)</taxon>
        <taxon>Loliodinae</taxon>
        <taxon>Loliinae</taxon>
        <taxon>Lolium</taxon>
    </lineage>
</organism>
<dbReference type="PANTHER" id="PTHR45654:SF103">
    <property type="entry name" value="START DOMAIN-CONTAINING PROTEIN"/>
    <property type="match status" value="1"/>
</dbReference>
<dbReference type="GO" id="GO:0008289">
    <property type="term" value="F:lipid binding"/>
    <property type="evidence" value="ECO:0007669"/>
    <property type="project" value="InterPro"/>
</dbReference>
<dbReference type="PROSITE" id="PS00027">
    <property type="entry name" value="HOMEOBOX_1"/>
    <property type="match status" value="1"/>
</dbReference>
<keyword evidence="15" id="KW-1185">Reference proteome</keyword>
<dbReference type="PRINTS" id="PR00031">
    <property type="entry name" value="HTHREPRESSR"/>
</dbReference>
<keyword evidence="5 9" id="KW-0238">DNA-binding</keyword>
<comment type="caution">
    <text evidence="14">The sequence shown here is derived from an EMBL/GenBank/DDBJ whole genome shotgun (WGS) entry which is preliminary data.</text>
</comment>
<dbReference type="SUPFAM" id="SSF55961">
    <property type="entry name" value="Bet v1-like"/>
    <property type="match status" value="1"/>
</dbReference>
<dbReference type="GO" id="GO:0005634">
    <property type="term" value="C:nucleus"/>
    <property type="evidence" value="ECO:0007669"/>
    <property type="project" value="UniProtKB-SubCell"/>
</dbReference>
<evidence type="ECO:0000256" key="7">
    <source>
        <dbReference type="ARBA" id="ARBA00023163"/>
    </source>
</evidence>
<gene>
    <name evidence="14" type="ORF">QYE76_021514</name>
</gene>
<dbReference type="PROSITE" id="PS50071">
    <property type="entry name" value="HOMEOBOX_2"/>
    <property type="match status" value="1"/>
</dbReference>
<sequence>MVVEKIDLIAFVITMEGQWGNGNMNTGLDLGIGSPGEYSLMLQDLSVDMDGLLGLGENTNMGKNGDASTTAVEQDNSNGNERRADWRRRRHNRDQVHQLEIVFRENQHPDENERAELARRLGITGKQVKFWFQNRRSSVKTQGQRKETNELREENELLKAERLALMSAIEDSRCLTCRGRMVQAGGTGRQQLLLENARLREEIQKTNAFIQTASGGTAPELMTSAMPSCSAGPANVDHAGKGKAPATDHVLPPAPSHGGLTVPANVGVARSQRDMLVHLAVGASQEFKTLVCSGTPMWMPSPDGQVELLNFQTYIDTIFPTSMFVPYRVGVVVDGTRKTGDVQCIASELVGVLMNTVAWSRMFPGIVASASASLIVPPNGASQHEMAILVRGNALHMDAELMLLSPRVPLRKVKFIRQCRYVAADTWAVIDVSVDGILGHPCGVPPTWTPSRFLPSGCLIQGRSNRRSKVTWIVNMEHEETTVSPKYHPLLRSGQALGACRWLASLERQCEYLDAMHIARNTADMMPNGRKVNIYEAAQQMTRSFYEAMCGQSSQPRASFVDWSGGCGVGVERFEVVARVVTYPVGNGAPREQAGAIVLSATAVVWLPGIPPQQVFDYLCDINRRGEWDSLANDAPVQQEGRFQTAKLPGNYVYVHRTMANGNLILQETCADTTSMVLAYALTDEQAMQHVLKNAGTTSLSLLPSGVVILPDGVSPDVSSSSSASNAGSLVSVMYQTLVNGQEQEDTSLEAIDNAGNLLCRIIKNIKDAVHASKVITA</sequence>
<evidence type="ECO:0000256" key="8">
    <source>
        <dbReference type="ARBA" id="ARBA00023242"/>
    </source>
</evidence>
<keyword evidence="3" id="KW-0805">Transcription regulation</keyword>
<dbReference type="InterPro" id="IPR042160">
    <property type="entry name" value="HD-Zip_IV"/>
</dbReference>
<dbReference type="InterPro" id="IPR001356">
    <property type="entry name" value="HD"/>
</dbReference>
<dbReference type="GO" id="GO:0003677">
    <property type="term" value="F:DNA binding"/>
    <property type="evidence" value="ECO:0007669"/>
    <property type="project" value="UniProtKB-UniRule"/>
</dbReference>
<comment type="subcellular location">
    <subcellularLocation>
        <location evidence="1 9 10">Nucleus</location>
    </subcellularLocation>
</comment>
<feature type="compositionally biased region" description="Polar residues" evidence="11">
    <location>
        <begin position="60"/>
        <end position="79"/>
    </location>
</feature>
<evidence type="ECO:0000259" key="13">
    <source>
        <dbReference type="PROSITE" id="PS50848"/>
    </source>
</evidence>
<evidence type="ECO:0000256" key="1">
    <source>
        <dbReference type="ARBA" id="ARBA00004123"/>
    </source>
</evidence>
<evidence type="ECO:0000256" key="11">
    <source>
        <dbReference type="SAM" id="MobiDB-lite"/>
    </source>
</evidence>
<evidence type="ECO:0000259" key="12">
    <source>
        <dbReference type="PROSITE" id="PS50071"/>
    </source>
</evidence>
<keyword evidence="4" id="KW-0175">Coiled coil</keyword>
<evidence type="ECO:0000256" key="6">
    <source>
        <dbReference type="ARBA" id="ARBA00023155"/>
    </source>
</evidence>
<feature type="DNA-binding region" description="Homeobox" evidence="9">
    <location>
        <begin position="84"/>
        <end position="143"/>
    </location>
</feature>
<dbReference type="Gene3D" id="1.10.10.60">
    <property type="entry name" value="Homeodomain-like"/>
    <property type="match status" value="1"/>
</dbReference>
<dbReference type="SMART" id="SM00234">
    <property type="entry name" value="START"/>
    <property type="match status" value="1"/>
</dbReference>
<dbReference type="Pfam" id="PF25797">
    <property type="entry name" value="PDF2_C"/>
    <property type="match status" value="1"/>
</dbReference>
<dbReference type="SMART" id="SM00389">
    <property type="entry name" value="HOX"/>
    <property type="match status" value="1"/>
</dbReference>
<feature type="domain" description="Homeobox" evidence="12">
    <location>
        <begin position="82"/>
        <end position="142"/>
    </location>
</feature>
<evidence type="ECO:0000313" key="14">
    <source>
        <dbReference type="EMBL" id="KAK1615997.1"/>
    </source>
</evidence>
<feature type="domain" description="START" evidence="13">
    <location>
        <begin position="269"/>
        <end position="515"/>
    </location>
</feature>
<dbReference type="SUPFAM" id="SSF46689">
    <property type="entry name" value="Homeodomain-like"/>
    <property type="match status" value="1"/>
</dbReference>
<dbReference type="Pfam" id="PF00046">
    <property type="entry name" value="Homeodomain"/>
    <property type="match status" value="1"/>
</dbReference>
<dbReference type="InterPro" id="IPR017970">
    <property type="entry name" value="Homeobox_CS"/>
</dbReference>